<evidence type="ECO:0000313" key="1">
    <source>
        <dbReference type="Proteomes" id="UP000887576"/>
    </source>
</evidence>
<dbReference type="Proteomes" id="UP000887576">
    <property type="component" value="Unplaced"/>
</dbReference>
<dbReference type="WBParaSite" id="JU765_v2.g14284.t1">
    <property type="protein sequence ID" value="JU765_v2.g14284.t1"/>
    <property type="gene ID" value="JU765_v2.g14284"/>
</dbReference>
<accession>A0AC34Q9U4</accession>
<proteinExistence type="predicted"/>
<protein>
    <submittedName>
        <fullName evidence="2">Uncharacterized protein</fullName>
    </submittedName>
</protein>
<evidence type="ECO:0000313" key="2">
    <source>
        <dbReference type="WBParaSite" id="JU765_v2.g14284.t1"/>
    </source>
</evidence>
<organism evidence="1 2">
    <name type="scientific">Panagrolaimus sp. JU765</name>
    <dbReference type="NCBI Taxonomy" id="591449"/>
    <lineage>
        <taxon>Eukaryota</taxon>
        <taxon>Metazoa</taxon>
        <taxon>Ecdysozoa</taxon>
        <taxon>Nematoda</taxon>
        <taxon>Chromadorea</taxon>
        <taxon>Rhabditida</taxon>
        <taxon>Tylenchina</taxon>
        <taxon>Panagrolaimomorpha</taxon>
        <taxon>Panagrolaimoidea</taxon>
        <taxon>Panagrolaimidae</taxon>
        <taxon>Panagrolaimus</taxon>
    </lineage>
</organism>
<reference evidence="2" key="1">
    <citation type="submission" date="2022-11" db="UniProtKB">
        <authorList>
            <consortium name="WormBaseParasite"/>
        </authorList>
    </citation>
    <scope>IDENTIFICATION</scope>
</reference>
<name>A0AC34Q9U4_9BILA</name>
<sequence>MLGDVANDKIKMTQIEKFYNQAVEESKDEIPCEINQVVSKPVIVPAVLPTKTPNITISNPVVSKSIRISTEPKKPPPPPVLKCSSSAPLATKQTPRSANNGRVVINTSRTVNVKPLEVPRTLPERPKTVAPNIRPSRPLNGPGLSASKRPATTNDLSRLQPTSTTSRLQPTSVQNNIHGSKLQSCRFSNPLLFQKTIQKRETLIHFSNIQKIMLQKTTVQKSYEIRLSIEDSLSEDLIGASKNTSELCTKSSRRYFV</sequence>